<keyword evidence="2" id="KW-0274">FAD</keyword>
<proteinExistence type="predicted"/>
<dbReference type="Gene3D" id="3.50.50.60">
    <property type="entry name" value="FAD/NAD(P)-binding domain"/>
    <property type="match status" value="1"/>
</dbReference>
<sequence>MAAEKKPFHVAVVGGGIGGLCLAIGLLRQGVSVTLYEAASEFKEIGAGIGFGPNALRALEQIDPSLRASYETIQTSNPSPNRKSTWFQFQLGMKSQNWSKLQASTNPTEKITETWQDGQKVATVTAGKTGQLSFHRAHFLDILVALVPKDVPKFGKKLVDIEELEGGKLEMKFADGTTAQTDAVVGCDGVKSRTRALLLGPDHPAVSPRFTGKYAYRGLIPMEQAVEALGDEVARNSQLYMGHHGHVLTFPIEKGKTMNVVAFRSKEGEWGDEKWVLPMERWVMLRDYEGWGENVMKILSMIKRPDVWGLFDHPHAPTYYRKRFAILGDAAHASTPHQGAGAGQAVEDAFILSRLIGKISSADEIEKAFKAYDAIRRPRSQKVVETSRDAAAVYEFEDDSLGTDLEKVRATLEIRYKWIWDEDMNEHLRQAMELMD</sequence>
<keyword evidence="1" id="KW-0285">Flavoprotein</keyword>
<feature type="domain" description="FAD-binding" evidence="5">
    <location>
        <begin position="317"/>
        <end position="386"/>
    </location>
</feature>
<evidence type="ECO:0000256" key="2">
    <source>
        <dbReference type="ARBA" id="ARBA00022827"/>
    </source>
</evidence>
<evidence type="ECO:0000313" key="7">
    <source>
        <dbReference type="Proteomes" id="UP000701801"/>
    </source>
</evidence>
<dbReference type="GO" id="GO:0016491">
    <property type="term" value="F:oxidoreductase activity"/>
    <property type="evidence" value="ECO:0007669"/>
    <property type="project" value="UniProtKB-KW"/>
</dbReference>
<dbReference type="Proteomes" id="UP000701801">
    <property type="component" value="Unassembled WGS sequence"/>
</dbReference>
<evidence type="ECO:0000256" key="4">
    <source>
        <dbReference type="SAM" id="Phobius"/>
    </source>
</evidence>
<dbReference type="InterPro" id="IPR002938">
    <property type="entry name" value="FAD-bd"/>
</dbReference>
<organism evidence="6 7">
    <name type="scientific">Hymenoscyphus albidus</name>
    <dbReference type="NCBI Taxonomy" id="595503"/>
    <lineage>
        <taxon>Eukaryota</taxon>
        <taxon>Fungi</taxon>
        <taxon>Dikarya</taxon>
        <taxon>Ascomycota</taxon>
        <taxon>Pezizomycotina</taxon>
        <taxon>Leotiomycetes</taxon>
        <taxon>Helotiales</taxon>
        <taxon>Helotiaceae</taxon>
        <taxon>Hymenoscyphus</taxon>
    </lineage>
</organism>
<comment type="caution">
    <text evidence="6">The sequence shown here is derived from an EMBL/GenBank/DDBJ whole genome shotgun (WGS) entry which is preliminary data.</text>
</comment>
<evidence type="ECO:0000256" key="1">
    <source>
        <dbReference type="ARBA" id="ARBA00022630"/>
    </source>
</evidence>
<keyword evidence="3" id="KW-0560">Oxidoreductase</keyword>
<dbReference type="InterPro" id="IPR036188">
    <property type="entry name" value="FAD/NAD-bd_sf"/>
</dbReference>
<gene>
    <name evidence="6" type="ORF">HYALB_00010331</name>
</gene>
<name>A0A9N9Q5M9_9HELO</name>
<dbReference type="SUPFAM" id="SSF51905">
    <property type="entry name" value="FAD/NAD(P)-binding domain"/>
    <property type="match status" value="1"/>
</dbReference>
<dbReference type="AlphaFoldDB" id="A0A9N9Q5M9"/>
<dbReference type="Pfam" id="PF13450">
    <property type="entry name" value="NAD_binding_8"/>
    <property type="match status" value="1"/>
</dbReference>
<keyword evidence="7" id="KW-1185">Reference proteome</keyword>
<reference evidence="6" key="1">
    <citation type="submission" date="2021-07" db="EMBL/GenBank/DDBJ databases">
        <authorList>
            <person name="Durling M."/>
        </authorList>
    </citation>
    <scope>NUCLEOTIDE SEQUENCE</scope>
</reference>
<dbReference type="GO" id="GO:0044550">
    <property type="term" value="P:secondary metabolite biosynthetic process"/>
    <property type="evidence" value="ECO:0007669"/>
    <property type="project" value="UniProtKB-ARBA"/>
</dbReference>
<dbReference type="GO" id="GO:0071949">
    <property type="term" value="F:FAD binding"/>
    <property type="evidence" value="ECO:0007669"/>
    <property type="project" value="InterPro"/>
</dbReference>
<dbReference type="OrthoDB" id="417877at2759"/>
<evidence type="ECO:0000259" key="5">
    <source>
        <dbReference type="Pfam" id="PF01494"/>
    </source>
</evidence>
<evidence type="ECO:0000256" key="3">
    <source>
        <dbReference type="ARBA" id="ARBA00023002"/>
    </source>
</evidence>
<dbReference type="PRINTS" id="PR00420">
    <property type="entry name" value="RNGMNOXGNASE"/>
</dbReference>
<keyword evidence="4" id="KW-0472">Membrane</keyword>
<dbReference type="SUPFAM" id="SSF54373">
    <property type="entry name" value="FAD-linked reductases, C-terminal domain"/>
    <property type="match status" value="1"/>
</dbReference>
<feature type="transmembrane region" description="Helical" evidence="4">
    <location>
        <begin position="7"/>
        <end position="27"/>
    </location>
</feature>
<dbReference type="FunFam" id="3.50.50.60:FF:000153">
    <property type="entry name" value="Salicylate hydroxylase, putative"/>
    <property type="match status" value="1"/>
</dbReference>
<keyword evidence="4" id="KW-0812">Transmembrane</keyword>
<dbReference type="EMBL" id="CAJVRM010000161">
    <property type="protein sequence ID" value="CAG8976049.1"/>
    <property type="molecule type" value="Genomic_DNA"/>
</dbReference>
<dbReference type="PANTHER" id="PTHR46720:SF3">
    <property type="entry name" value="FAD-BINDING DOMAIN-CONTAINING PROTEIN-RELATED"/>
    <property type="match status" value="1"/>
</dbReference>
<keyword evidence="4" id="KW-1133">Transmembrane helix</keyword>
<dbReference type="InterPro" id="IPR051104">
    <property type="entry name" value="FAD_monoxygenase"/>
</dbReference>
<accession>A0A9N9Q5M9</accession>
<evidence type="ECO:0000313" key="6">
    <source>
        <dbReference type="EMBL" id="CAG8976049.1"/>
    </source>
</evidence>
<dbReference type="PANTHER" id="PTHR46720">
    <property type="entry name" value="HYDROXYLASE, PUTATIVE (AFU_ORTHOLOGUE AFUA_3G01460)-RELATED"/>
    <property type="match status" value="1"/>
</dbReference>
<dbReference type="Pfam" id="PF01494">
    <property type="entry name" value="FAD_binding_3"/>
    <property type="match status" value="1"/>
</dbReference>
<protein>
    <recommendedName>
        <fullName evidence="5">FAD-binding domain-containing protein</fullName>
    </recommendedName>
</protein>